<comment type="caution">
    <text evidence="2">The sequence shown here is derived from an EMBL/GenBank/DDBJ whole genome shotgun (WGS) entry which is preliminary data.</text>
</comment>
<protein>
    <submittedName>
        <fullName evidence="2">Uncharacterized protein</fullName>
    </submittedName>
</protein>
<reference evidence="2" key="1">
    <citation type="journal article" date="2023" name="Insect Mol. Biol.">
        <title>Genome sequencing provides insights into the evolution of gene families encoding plant cell wall-degrading enzymes in longhorned beetles.</title>
        <authorList>
            <person name="Shin N.R."/>
            <person name="Okamura Y."/>
            <person name="Kirsch R."/>
            <person name="Pauchet Y."/>
        </authorList>
    </citation>
    <scope>NUCLEOTIDE SEQUENCE</scope>
    <source>
        <strain evidence="2">RBIC_L_NR</strain>
    </source>
</reference>
<keyword evidence="1" id="KW-0812">Transmembrane</keyword>
<proteinExistence type="predicted"/>
<dbReference type="EMBL" id="JANEYF010002844">
    <property type="protein sequence ID" value="KAJ8941682.1"/>
    <property type="molecule type" value="Genomic_DNA"/>
</dbReference>
<dbReference type="Proteomes" id="UP001162156">
    <property type="component" value="Unassembled WGS sequence"/>
</dbReference>
<keyword evidence="3" id="KW-1185">Reference proteome</keyword>
<sequence length="123" mass="13763">MTISESRKKKKKKPIKSLIALIKIGILAAIVAGKVLVLVKLFEAALKFKFLLVSVGGFIINAIKFWFDLKAKKQHQDENIVYRNPYEHGGDWSSGGPGEYNARAYDIKQEYAQNLAFSGHKPA</sequence>
<feature type="transmembrane region" description="Helical" evidence="1">
    <location>
        <begin position="48"/>
        <end position="67"/>
    </location>
</feature>
<keyword evidence="1" id="KW-0472">Membrane</keyword>
<evidence type="ECO:0000256" key="1">
    <source>
        <dbReference type="SAM" id="Phobius"/>
    </source>
</evidence>
<dbReference type="AlphaFoldDB" id="A0AAV8XRK2"/>
<name>A0AAV8XRK2_9CUCU</name>
<accession>A0AAV8XRK2</accession>
<keyword evidence="1" id="KW-1133">Transmembrane helix</keyword>
<organism evidence="2 3">
    <name type="scientific">Rhamnusium bicolor</name>
    <dbReference type="NCBI Taxonomy" id="1586634"/>
    <lineage>
        <taxon>Eukaryota</taxon>
        <taxon>Metazoa</taxon>
        <taxon>Ecdysozoa</taxon>
        <taxon>Arthropoda</taxon>
        <taxon>Hexapoda</taxon>
        <taxon>Insecta</taxon>
        <taxon>Pterygota</taxon>
        <taxon>Neoptera</taxon>
        <taxon>Endopterygota</taxon>
        <taxon>Coleoptera</taxon>
        <taxon>Polyphaga</taxon>
        <taxon>Cucujiformia</taxon>
        <taxon>Chrysomeloidea</taxon>
        <taxon>Cerambycidae</taxon>
        <taxon>Lepturinae</taxon>
        <taxon>Rhagiini</taxon>
        <taxon>Rhamnusium</taxon>
    </lineage>
</organism>
<evidence type="ECO:0000313" key="2">
    <source>
        <dbReference type="EMBL" id="KAJ8941682.1"/>
    </source>
</evidence>
<feature type="transmembrane region" description="Helical" evidence="1">
    <location>
        <begin position="20"/>
        <end position="42"/>
    </location>
</feature>
<evidence type="ECO:0000313" key="3">
    <source>
        <dbReference type="Proteomes" id="UP001162156"/>
    </source>
</evidence>
<gene>
    <name evidence="2" type="ORF">NQ314_010328</name>
</gene>